<dbReference type="GO" id="GO:0005524">
    <property type="term" value="F:ATP binding"/>
    <property type="evidence" value="ECO:0007669"/>
    <property type="project" value="InterPro"/>
</dbReference>
<dbReference type="Pfam" id="PF00069">
    <property type="entry name" value="Pkinase"/>
    <property type="match status" value="1"/>
</dbReference>
<dbReference type="InterPro" id="IPR000719">
    <property type="entry name" value="Prot_kinase_dom"/>
</dbReference>
<gene>
    <name evidence="3" type="ORF">CPLU01_09010</name>
</gene>
<dbReference type="PROSITE" id="PS50011">
    <property type="entry name" value="PROTEIN_KINASE_DOM"/>
    <property type="match status" value="1"/>
</dbReference>
<feature type="region of interest" description="Disordered" evidence="1">
    <location>
        <begin position="1"/>
        <end position="38"/>
    </location>
</feature>
<evidence type="ECO:0000259" key="2">
    <source>
        <dbReference type="PROSITE" id="PS50011"/>
    </source>
</evidence>
<dbReference type="GO" id="GO:0004674">
    <property type="term" value="F:protein serine/threonine kinase activity"/>
    <property type="evidence" value="ECO:0007669"/>
    <property type="project" value="TreeGrafter"/>
</dbReference>
<sequence>MMPPPSKTTGPAPDNVSRGRQTGQSSLSGTAESLSQQLKKSSVQHPYLEGNCFVPLDSLERLITEQSVVMNLQRSRDNDKFLKDARLCTTIGQFVCPKLQTHSTSRDWDTSGRKLFGILVLIDKSHAIDQFRGEGLSDKDLPFRIDRAGGSPQLCRKQDSKSPIKAFSGWKPAELESFEALQWSFLSPFLSIHRHYDVGNKVLLPFVHSDERHDSSLRSGGYGSVFKVRIHHAHHNFNGGEQVPRPKLTRHVILWMADQCQGLSTGLNKIHSYQSRFDLPCGSKGLSSIRTKLYGRHGDLKPENVLWFKDHRSPEGVNGILKISDFGFAEINSNESRSNKHVPPMPTYRPPECDLPGEVISQSFDIWTLGCLYLEFATWLLKGFDAACDTFPDARLGDGAKQDAFVEDMFFRIEARTAHLKASVVKWIDYLHAERNCTGYLHELLDFILAFLLHPDPRERATCAQVVQKLSSMQEKYQKNAAYILEGFSRSTTSMAPLPYHGKDPRTSNNASTLSTTPAQPKV</sequence>
<dbReference type="EMBL" id="WIGO01000136">
    <property type="protein sequence ID" value="KAF6827541.1"/>
    <property type="molecule type" value="Genomic_DNA"/>
</dbReference>
<dbReference type="SMART" id="SM00220">
    <property type="entry name" value="S_TKc"/>
    <property type="match status" value="1"/>
</dbReference>
<protein>
    <submittedName>
        <fullName evidence="3">Protein kinase domain-containing protein</fullName>
    </submittedName>
</protein>
<dbReference type="SUPFAM" id="SSF56112">
    <property type="entry name" value="Protein kinase-like (PK-like)"/>
    <property type="match status" value="1"/>
</dbReference>
<dbReference type="InterPro" id="IPR011009">
    <property type="entry name" value="Kinase-like_dom_sf"/>
</dbReference>
<dbReference type="AlphaFoldDB" id="A0A8H6KAN4"/>
<dbReference type="Gene3D" id="1.10.510.10">
    <property type="entry name" value="Transferase(Phosphotransferase) domain 1"/>
    <property type="match status" value="1"/>
</dbReference>
<comment type="caution">
    <text evidence="3">The sequence shown here is derived from an EMBL/GenBank/DDBJ whole genome shotgun (WGS) entry which is preliminary data.</text>
</comment>
<keyword evidence="3" id="KW-0418">Kinase</keyword>
<feature type="compositionally biased region" description="Polar residues" evidence="1">
    <location>
        <begin position="18"/>
        <end position="32"/>
    </location>
</feature>
<dbReference type="PANTHER" id="PTHR24359">
    <property type="entry name" value="SERINE/THREONINE-PROTEIN KINASE SBK1"/>
    <property type="match status" value="1"/>
</dbReference>
<feature type="domain" description="Protein kinase" evidence="2">
    <location>
        <begin position="178"/>
        <end position="477"/>
    </location>
</feature>
<name>A0A8H6KAN4_9PEZI</name>
<evidence type="ECO:0000256" key="1">
    <source>
        <dbReference type="SAM" id="MobiDB-lite"/>
    </source>
</evidence>
<feature type="compositionally biased region" description="Polar residues" evidence="1">
    <location>
        <begin position="507"/>
        <end position="523"/>
    </location>
</feature>
<dbReference type="PANTHER" id="PTHR24359:SF37">
    <property type="entry name" value="PROTEIN KINASE DOMAIN-CONTAINING PROTEIN"/>
    <property type="match status" value="1"/>
</dbReference>
<keyword evidence="3" id="KW-0808">Transferase</keyword>
<organism evidence="3 4">
    <name type="scientific">Colletotrichum plurivorum</name>
    <dbReference type="NCBI Taxonomy" id="2175906"/>
    <lineage>
        <taxon>Eukaryota</taxon>
        <taxon>Fungi</taxon>
        <taxon>Dikarya</taxon>
        <taxon>Ascomycota</taxon>
        <taxon>Pezizomycotina</taxon>
        <taxon>Sordariomycetes</taxon>
        <taxon>Hypocreomycetidae</taxon>
        <taxon>Glomerellales</taxon>
        <taxon>Glomerellaceae</taxon>
        <taxon>Colletotrichum</taxon>
        <taxon>Colletotrichum orchidearum species complex</taxon>
    </lineage>
</organism>
<dbReference type="Proteomes" id="UP000654918">
    <property type="component" value="Unassembled WGS sequence"/>
</dbReference>
<proteinExistence type="predicted"/>
<evidence type="ECO:0000313" key="3">
    <source>
        <dbReference type="EMBL" id="KAF6827541.1"/>
    </source>
</evidence>
<evidence type="ECO:0000313" key="4">
    <source>
        <dbReference type="Proteomes" id="UP000654918"/>
    </source>
</evidence>
<reference evidence="3" key="1">
    <citation type="journal article" date="2020" name="Phytopathology">
        <title>Genome Sequence Resources of Colletotrichum truncatum, C. plurivorum, C. musicola, and C. sojae: Four Species Pathogenic to Soybean (Glycine max).</title>
        <authorList>
            <person name="Rogerio F."/>
            <person name="Boufleur T.R."/>
            <person name="Ciampi-Guillardi M."/>
            <person name="Sukno S.A."/>
            <person name="Thon M.R."/>
            <person name="Massola Junior N.S."/>
            <person name="Baroncelli R."/>
        </authorList>
    </citation>
    <scope>NUCLEOTIDE SEQUENCE</scope>
    <source>
        <strain evidence="3">LFN00145</strain>
    </source>
</reference>
<keyword evidence="4" id="KW-1185">Reference proteome</keyword>
<feature type="region of interest" description="Disordered" evidence="1">
    <location>
        <begin position="496"/>
        <end position="523"/>
    </location>
</feature>
<accession>A0A8H6KAN4</accession>